<evidence type="ECO:0000259" key="2">
    <source>
        <dbReference type="PROSITE" id="PS50279"/>
    </source>
</evidence>
<accession>A0A915KE51</accession>
<dbReference type="Gene3D" id="4.10.410.10">
    <property type="entry name" value="Pancreatic trypsin inhibitor Kunitz domain"/>
    <property type="match status" value="7"/>
</dbReference>
<dbReference type="Pfam" id="PF14625">
    <property type="entry name" value="Lustrin_cystein"/>
    <property type="match status" value="3"/>
</dbReference>
<protein>
    <submittedName>
        <fullName evidence="4">BPTI/Kunitz inhibitor domain-containing protein</fullName>
    </submittedName>
</protein>
<keyword evidence="1" id="KW-0732">Signal</keyword>
<dbReference type="Proteomes" id="UP000887565">
    <property type="component" value="Unplaced"/>
</dbReference>
<dbReference type="PANTHER" id="PTHR46339">
    <property type="entry name" value="PROTEIN CBG15282-RELATED"/>
    <property type="match status" value="1"/>
</dbReference>
<feature type="chain" id="PRO_5037724282" evidence="1">
    <location>
        <begin position="19"/>
        <end position="601"/>
    </location>
</feature>
<dbReference type="GO" id="GO:0004867">
    <property type="term" value="F:serine-type endopeptidase inhibitor activity"/>
    <property type="evidence" value="ECO:0007669"/>
    <property type="project" value="InterPro"/>
</dbReference>
<dbReference type="InterPro" id="IPR036880">
    <property type="entry name" value="Kunitz_BPTI_sf"/>
</dbReference>
<name>A0A915KE51_ROMCU</name>
<evidence type="ECO:0000256" key="1">
    <source>
        <dbReference type="SAM" id="SignalP"/>
    </source>
</evidence>
<dbReference type="Pfam" id="PF00014">
    <property type="entry name" value="Kunitz_BPTI"/>
    <property type="match status" value="6"/>
</dbReference>
<feature type="signal peptide" evidence="1">
    <location>
        <begin position="1"/>
        <end position="18"/>
    </location>
</feature>
<feature type="domain" description="BPTI/Kunitz inhibitor" evidence="2">
    <location>
        <begin position="311"/>
        <end position="361"/>
    </location>
</feature>
<dbReference type="WBParaSite" id="nRc.2.0.1.t36326-RA">
    <property type="protein sequence ID" value="nRc.2.0.1.t36326-RA"/>
    <property type="gene ID" value="nRc.2.0.1.g36326"/>
</dbReference>
<dbReference type="InterPro" id="IPR028150">
    <property type="entry name" value="Lustrin_cystein"/>
</dbReference>
<dbReference type="SUPFAM" id="SSF57362">
    <property type="entry name" value="BPTI-like"/>
    <property type="match status" value="6"/>
</dbReference>
<feature type="domain" description="BPTI/Kunitz inhibitor" evidence="2">
    <location>
        <begin position="109"/>
        <end position="169"/>
    </location>
</feature>
<feature type="domain" description="BPTI/Kunitz inhibitor" evidence="2">
    <location>
        <begin position="254"/>
        <end position="304"/>
    </location>
</feature>
<evidence type="ECO:0000313" key="4">
    <source>
        <dbReference type="WBParaSite" id="nRc.2.0.1.t36326-RA"/>
    </source>
</evidence>
<dbReference type="AlphaFoldDB" id="A0A915KE51"/>
<dbReference type="InterPro" id="IPR053014">
    <property type="entry name" value="Cuticle_assoc_divergent"/>
</dbReference>
<reference evidence="4" key="1">
    <citation type="submission" date="2022-11" db="UniProtKB">
        <authorList>
            <consortium name="WormBaseParasite"/>
        </authorList>
    </citation>
    <scope>IDENTIFICATION</scope>
</reference>
<sequence>MQIICILIYSLFIGGSTCYTIIDSRHSTSHSKKSTLSAKFTYYANLLCPCPAQCNWCQIPGVSLGSFYQPQPTVNPCANGKPSPTIGGSLLICSRSSDPTLRCPVDHYCHVGVTAETTACCPRTPGKGITVTLRVYYQTESGTCQPFWYRGIAGNENNFVSKEECETTCKKTPPETVVLPLPPYPQTPTPPQPVFLVNPCIYGRPLTAQNGKYFVCIKLANSSDNCGANYWCHVGASQETTVCCPGGVEMDQICNLPCATGYGNESLARWFYDPYSRQCSEFRYHGLQGNQNNFLSKESCQAKCQTSPNPCLLRLAQGDGQFSLQRWYFNAYSKQCEQFMYSGRRGNQNNFLSQPDCNKTCLGLQGNQNNFLSKEDCESTCLTAPNVCTEPLAIGTGGAALTRYFYNSLSKKCEFFTYNGLKGNQNNFLNLEECETKCKSKLKMFGVRKLNRFYFDQNAKRCVPFEYSGAKGNENNFESLELCEMACGEYTNPCTGQPATAFSNQTVFCSTANKDVCPVNFWCHVGATPQSTVCCPGATLACTVPLAPGTGTWRLQRWYYNSDRKICEQFEYFGLGGNQNNFETLDECERICPGNLSRKLE</sequence>
<dbReference type="InterPro" id="IPR002223">
    <property type="entry name" value="Kunitz_BPTI"/>
</dbReference>
<feature type="domain" description="BPTI/Kunitz inhibitor" evidence="2">
    <location>
        <begin position="542"/>
        <end position="592"/>
    </location>
</feature>
<dbReference type="SMART" id="SM00131">
    <property type="entry name" value="KU"/>
    <property type="match status" value="6"/>
</dbReference>
<dbReference type="CDD" id="cd22593">
    <property type="entry name" value="Kunitz_conkunitzin"/>
    <property type="match status" value="6"/>
</dbReference>
<feature type="domain" description="BPTI/Kunitz inhibitor" evidence="2">
    <location>
        <begin position="434"/>
        <end position="487"/>
    </location>
</feature>
<organism evidence="3 4">
    <name type="scientific">Romanomermis culicivorax</name>
    <name type="common">Nematode worm</name>
    <dbReference type="NCBI Taxonomy" id="13658"/>
    <lineage>
        <taxon>Eukaryota</taxon>
        <taxon>Metazoa</taxon>
        <taxon>Ecdysozoa</taxon>
        <taxon>Nematoda</taxon>
        <taxon>Enoplea</taxon>
        <taxon>Dorylaimia</taxon>
        <taxon>Mermithida</taxon>
        <taxon>Mermithoidea</taxon>
        <taxon>Mermithidae</taxon>
        <taxon>Romanomermis</taxon>
    </lineage>
</organism>
<proteinExistence type="predicted"/>
<dbReference type="PROSITE" id="PS50279">
    <property type="entry name" value="BPTI_KUNITZ_2"/>
    <property type="match status" value="6"/>
</dbReference>
<evidence type="ECO:0000313" key="3">
    <source>
        <dbReference type="Proteomes" id="UP000887565"/>
    </source>
</evidence>
<keyword evidence="3" id="KW-1185">Reference proteome</keyword>
<feature type="domain" description="BPTI/Kunitz inhibitor" evidence="2">
    <location>
        <begin position="388"/>
        <end position="438"/>
    </location>
</feature>
<dbReference type="OMA" id="WSYNAET"/>